<dbReference type="OrthoDB" id="9796238at2"/>
<dbReference type="RefSeq" id="WP_020375354.1">
    <property type="nucleotide sequence ID" value="NZ_FWWY01000001.1"/>
</dbReference>
<reference evidence="7" key="1">
    <citation type="submission" date="2017-04" db="EMBL/GenBank/DDBJ databases">
        <authorList>
            <person name="Varghese N."/>
            <person name="Submissions S."/>
        </authorList>
    </citation>
    <scope>NUCLEOTIDE SEQUENCE [LARGE SCALE GENOMIC DNA]</scope>
    <source>
        <strain evidence="7">DSM 9293</strain>
    </source>
</reference>
<accession>A0A1W1WCH7</accession>
<keyword evidence="5" id="KW-1284">Encapsulin nanocompartment</keyword>
<evidence type="ECO:0000256" key="2">
    <source>
        <dbReference type="ARBA" id="ARBA00022723"/>
    </source>
</evidence>
<dbReference type="GO" id="GO:0046872">
    <property type="term" value="F:metal ion binding"/>
    <property type="evidence" value="ECO:0007669"/>
    <property type="project" value="UniProtKB-KW"/>
</dbReference>
<keyword evidence="1" id="KW-0409">Iron storage</keyword>
<name>A0A1W1WCH7_SULTA</name>
<evidence type="ECO:0000313" key="6">
    <source>
        <dbReference type="EMBL" id="SMC03879.1"/>
    </source>
</evidence>
<evidence type="ECO:0000313" key="7">
    <source>
        <dbReference type="Proteomes" id="UP000192660"/>
    </source>
</evidence>
<evidence type="ECO:0000256" key="4">
    <source>
        <dbReference type="ARBA" id="ARBA00033738"/>
    </source>
</evidence>
<dbReference type="GO" id="GO:0140737">
    <property type="term" value="C:encapsulin nanocompartment"/>
    <property type="evidence" value="ECO:0007669"/>
    <property type="project" value="UniProtKB-SubCell"/>
</dbReference>
<keyword evidence="3" id="KW-0408">Iron</keyword>
<evidence type="ECO:0000256" key="3">
    <source>
        <dbReference type="ARBA" id="ARBA00023004"/>
    </source>
</evidence>
<dbReference type="GO" id="GO:0006879">
    <property type="term" value="P:intracellular iron ion homeostasis"/>
    <property type="evidence" value="ECO:0007669"/>
    <property type="project" value="UniProtKB-KW"/>
</dbReference>
<dbReference type="Gene3D" id="6.10.140.1960">
    <property type="match status" value="1"/>
</dbReference>
<dbReference type="SUPFAM" id="SSF47240">
    <property type="entry name" value="Ferritin-like"/>
    <property type="match status" value="1"/>
</dbReference>
<proteinExistence type="predicted"/>
<dbReference type="Pfam" id="PF22277">
    <property type="entry name" value="EncFtn-like"/>
    <property type="match status" value="1"/>
</dbReference>
<gene>
    <name evidence="6" type="ORF">SAMN00768000_1326</name>
</gene>
<evidence type="ECO:0008006" key="8">
    <source>
        <dbReference type="Google" id="ProtNLM"/>
    </source>
</evidence>
<keyword evidence="2" id="KW-0479">Metal-binding</keyword>
<organism evidence="6 7">
    <name type="scientific">Sulfobacillus thermosulfidooxidans (strain DSM 9293 / VKM B-1269 / AT-1)</name>
    <dbReference type="NCBI Taxonomy" id="929705"/>
    <lineage>
        <taxon>Bacteria</taxon>
        <taxon>Bacillati</taxon>
        <taxon>Bacillota</taxon>
        <taxon>Clostridia</taxon>
        <taxon>Eubacteriales</taxon>
        <taxon>Clostridiales Family XVII. Incertae Sedis</taxon>
        <taxon>Sulfobacillus</taxon>
    </lineage>
</organism>
<comment type="subcellular location">
    <subcellularLocation>
        <location evidence="4">Encapsulin nanocompartment</location>
    </subcellularLocation>
</comment>
<dbReference type="InterPro" id="IPR054581">
    <property type="entry name" value="EncFtn-like"/>
</dbReference>
<dbReference type="AlphaFoldDB" id="A0A1W1WCH7"/>
<keyword evidence="7" id="KW-1185">Reference proteome</keyword>
<dbReference type="EMBL" id="FWWY01000001">
    <property type="protein sequence ID" value="SMC03879.1"/>
    <property type="molecule type" value="Genomic_DNA"/>
</dbReference>
<dbReference type="InterPro" id="IPR009078">
    <property type="entry name" value="Ferritin-like_SF"/>
</dbReference>
<evidence type="ECO:0000256" key="5">
    <source>
        <dbReference type="ARBA" id="ARBA00033787"/>
    </source>
</evidence>
<protein>
    <recommendedName>
        <fullName evidence="8">Ferritin</fullName>
    </recommendedName>
</protein>
<dbReference type="Proteomes" id="UP000192660">
    <property type="component" value="Unassembled WGS sequence"/>
</dbReference>
<sequence>MAHEGLHEDPQVLSSAVLNQHRAILSLMEELEAIDWYAQRAAACDDGELQAILLHNMNDEMEHAAMLMEWLRRTMPHFDKEMKKFLFTKEPIAVRGD</sequence>
<evidence type="ECO:0000256" key="1">
    <source>
        <dbReference type="ARBA" id="ARBA00022434"/>
    </source>
</evidence>